<sequence length="164" mass="18517">MPIVKDESTGKKKLMIETWFGTRKTSNAIPTTLSHGIQVQDSVSLHSLSARRLNPQFKQHHRDLELLGRDMRPGLQLGKVKSAPEWLISPRESMLRPEFCSLLSSPTKTPAPYAIGFFGTEGDESIANSGYKAHHRDHGCHDNVRYHERTALMKSKIGPSFRRL</sequence>
<reference evidence="1 2" key="1">
    <citation type="journal article" date="2023" name="G3 (Bethesda)">
        <title>A chromosome-length genome assembly and annotation of blackberry (Rubus argutus, cv. 'Hillquist').</title>
        <authorList>
            <person name="Bruna T."/>
            <person name="Aryal R."/>
            <person name="Dudchenko O."/>
            <person name="Sargent D.J."/>
            <person name="Mead D."/>
            <person name="Buti M."/>
            <person name="Cavallini A."/>
            <person name="Hytonen T."/>
            <person name="Andres J."/>
            <person name="Pham M."/>
            <person name="Weisz D."/>
            <person name="Mascagni F."/>
            <person name="Usai G."/>
            <person name="Natali L."/>
            <person name="Bassil N."/>
            <person name="Fernandez G.E."/>
            <person name="Lomsadze A."/>
            <person name="Armour M."/>
            <person name="Olukolu B."/>
            <person name="Poorten T."/>
            <person name="Britton C."/>
            <person name="Davik J."/>
            <person name="Ashrafi H."/>
            <person name="Aiden E.L."/>
            <person name="Borodovsky M."/>
            <person name="Worthington M."/>
        </authorList>
    </citation>
    <scope>NUCLEOTIDE SEQUENCE [LARGE SCALE GENOMIC DNA]</scope>
    <source>
        <strain evidence="1">PI 553951</strain>
    </source>
</reference>
<proteinExistence type="predicted"/>
<gene>
    <name evidence="1" type="ORF">M0R45_016511</name>
</gene>
<keyword evidence="2" id="KW-1185">Reference proteome</keyword>
<name>A0AAW1XWF3_RUBAR</name>
<evidence type="ECO:0000313" key="2">
    <source>
        <dbReference type="Proteomes" id="UP001457282"/>
    </source>
</evidence>
<evidence type="ECO:0000313" key="1">
    <source>
        <dbReference type="EMBL" id="KAK9939827.1"/>
    </source>
</evidence>
<dbReference type="AlphaFoldDB" id="A0AAW1XWF3"/>
<dbReference type="EMBL" id="JBEDUW010000003">
    <property type="protein sequence ID" value="KAK9939827.1"/>
    <property type="molecule type" value="Genomic_DNA"/>
</dbReference>
<organism evidence="1 2">
    <name type="scientific">Rubus argutus</name>
    <name type="common">Southern blackberry</name>
    <dbReference type="NCBI Taxonomy" id="59490"/>
    <lineage>
        <taxon>Eukaryota</taxon>
        <taxon>Viridiplantae</taxon>
        <taxon>Streptophyta</taxon>
        <taxon>Embryophyta</taxon>
        <taxon>Tracheophyta</taxon>
        <taxon>Spermatophyta</taxon>
        <taxon>Magnoliopsida</taxon>
        <taxon>eudicotyledons</taxon>
        <taxon>Gunneridae</taxon>
        <taxon>Pentapetalae</taxon>
        <taxon>rosids</taxon>
        <taxon>fabids</taxon>
        <taxon>Rosales</taxon>
        <taxon>Rosaceae</taxon>
        <taxon>Rosoideae</taxon>
        <taxon>Rosoideae incertae sedis</taxon>
        <taxon>Rubus</taxon>
    </lineage>
</organism>
<comment type="caution">
    <text evidence="1">The sequence shown here is derived from an EMBL/GenBank/DDBJ whole genome shotgun (WGS) entry which is preliminary data.</text>
</comment>
<accession>A0AAW1XWF3</accession>
<dbReference type="Proteomes" id="UP001457282">
    <property type="component" value="Unassembled WGS sequence"/>
</dbReference>
<protein>
    <submittedName>
        <fullName evidence="1">Uncharacterized protein</fullName>
    </submittedName>
</protein>